<name>H2KUZ1_CLOSI</name>
<dbReference type="PROSITE" id="PS01180">
    <property type="entry name" value="CUB"/>
    <property type="match status" value="2"/>
</dbReference>
<dbReference type="CDD" id="cd00041">
    <property type="entry name" value="CUB"/>
    <property type="match status" value="2"/>
</dbReference>
<dbReference type="Gene3D" id="2.60.120.290">
    <property type="entry name" value="Spermadhesin, CUB domain"/>
    <property type="match status" value="2"/>
</dbReference>
<sequence>TNKSPGVLMPVPSKCMKTLRISGFGLALSFKTEKHVDYVPHAEVNVADPLDLRPLSKSLWDLPIGNANTCATNDVHDRSTVPKPRKPSYTPVTPPYNVVIHIKSGYFGRVTQPVNAQLRLALCAIKQSASYSVVRTTCKPFPVALAQAKQIKKIKQSSQSYSGMGHGLKKQGISELGAVDFSVVPSDKGFKITIGHRAVYIYLGEAARQTAQPETRRKPTLHERETVEAALDSSTMMDTVVIRDIPVRTAAMYVARKYRRAWPRFERHVPYEVSVRGALAQLITCGVKKAYHHMGRVYQATLGNISSYECEMWLIGGVRYLQVFDNRCLRSVAGFGWHQRVSNVAIAKRVFGCATATTVDETVQGHRLPWLGHVVSVPRHRLLNKASPGNPVLCASKKKHIFLKTADKCEYELRGASGSFASPNYPHNYPNNLNCSWKIHKPNKTSVLVFKDMEIEESIPGKMCQFDFVYVYLQTGSGVQTHGPFCGGIPPGPIKFHDGVTVTFSTDRSGNHRGFWAVYHPVRSKPHQRFVGRMHIPPFNDSLKLGNGDCDYTLNETCGFINSSNYPATYCNNLACSWLLPNTTEPKKIMFLDFEVEQSGWVNECQYDYLYVYVDTGKDIEVYGPFCGGRIPDPIIYSGVAQVIFVTDTEGTRRGFSLIYGLEPSKTKCPESKAVRRIPVATLCYYLAIMVRRCLFRTIHSKLSQSTIDATRIFGYHFFICNGVLKSPSAAMLSKTDFNPMQLTCLIKTAVEETTLDYTDGQHDSKRSSAHISKATN</sequence>
<dbReference type="SUPFAM" id="SSF49854">
    <property type="entry name" value="Spermadhesin, CUB domain"/>
    <property type="match status" value="2"/>
</dbReference>
<evidence type="ECO:0000259" key="3">
    <source>
        <dbReference type="PROSITE" id="PS01180"/>
    </source>
</evidence>
<dbReference type="InterPro" id="IPR000859">
    <property type="entry name" value="CUB_dom"/>
</dbReference>
<evidence type="ECO:0000313" key="5">
    <source>
        <dbReference type="Proteomes" id="UP000008909"/>
    </source>
</evidence>
<comment type="caution">
    <text evidence="2">Lacks conserved residue(s) required for the propagation of feature annotation.</text>
</comment>
<dbReference type="PANTHER" id="PTHR24255:SF31">
    <property type="entry name" value="CUBILIN-LIKE PROTEIN"/>
    <property type="match status" value="1"/>
</dbReference>
<dbReference type="EMBL" id="DF144246">
    <property type="protein sequence ID" value="GAA40480.2"/>
    <property type="molecule type" value="Genomic_DNA"/>
</dbReference>
<dbReference type="SMART" id="SM00042">
    <property type="entry name" value="CUB"/>
    <property type="match status" value="2"/>
</dbReference>
<dbReference type="GO" id="GO:0004252">
    <property type="term" value="F:serine-type endopeptidase activity"/>
    <property type="evidence" value="ECO:0007669"/>
    <property type="project" value="TreeGrafter"/>
</dbReference>
<reference evidence="4" key="1">
    <citation type="journal article" date="2011" name="Genome Biol.">
        <title>The draft genome of the carcinogenic human liver fluke Clonorchis sinensis.</title>
        <authorList>
            <person name="Wang X."/>
            <person name="Chen W."/>
            <person name="Huang Y."/>
            <person name="Sun J."/>
            <person name="Men J."/>
            <person name="Liu H."/>
            <person name="Luo F."/>
            <person name="Guo L."/>
            <person name="Lv X."/>
            <person name="Deng C."/>
            <person name="Zhou C."/>
            <person name="Fan Y."/>
            <person name="Li X."/>
            <person name="Huang L."/>
            <person name="Hu Y."/>
            <person name="Liang C."/>
            <person name="Hu X."/>
            <person name="Xu J."/>
            <person name="Yu X."/>
        </authorList>
    </citation>
    <scope>NUCLEOTIDE SEQUENCE [LARGE SCALE GENOMIC DNA]</scope>
    <source>
        <strain evidence="4">Henan</strain>
    </source>
</reference>
<dbReference type="Proteomes" id="UP000008909">
    <property type="component" value="Unassembled WGS sequence"/>
</dbReference>
<evidence type="ECO:0000256" key="1">
    <source>
        <dbReference type="ARBA" id="ARBA00023157"/>
    </source>
</evidence>
<accession>H2KUZ1</accession>
<dbReference type="Pfam" id="PF00431">
    <property type="entry name" value="CUB"/>
    <property type="match status" value="2"/>
</dbReference>
<protein>
    <submittedName>
        <fullName evidence="4">CUB domain-containing protein 2</fullName>
    </submittedName>
</protein>
<evidence type="ECO:0000313" key="4">
    <source>
        <dbReference type="EMBL" id="GAA40480.2"/>
    </source>
</evidence>
<feature type="domain" description="CUB" evidence="3">
    <location>
        <begin position="550"/>
        <end position="663"/>
    </location>
</feature>
<keyword evidence="5" id="KW-1185">Reference proteome</keyword>
<feature type="domain" description="CUB" evidence="3">
    <location>
        <begin position="409"/>
        <end position="522"/>
    </location>
</feature>
<dbReference type="GO" id="GO:0005615">
    <property type="term" value="C:extracellular space"/>
    <property type="evidence" value="ECO:0007669"/>
    <property type="project" value="TreeGrafter"/>
</dbReference>
<dbReference type="PANTHER" id="PTHR24255">
    <property type="entry name" value="COMPLEMENT COMPONENT 1, S SUBCOMPONENT-RELATED"/>
    <property type="match status" value="1"/>
</dbReference>
<dbReference type="AlphaFoldDB" id="H2KUZ1"/>
<gene>
    <name evidence="4" type="ORF">CLF_110831</name>
</gene>
<feature type="non-terminal residue" evidence="4">
    <location>
        <position position="1"/>
    </location>
</feature>
<organism evidence="4 5">
    <name type="scientific">Clonorchis sinensis</name>
    <name type="common">Chinese liver fluke</name>
    <dbReference type="NCBI Taxonomy" id="79923"/>
    <lineage>
        <taxon>Eukaryota</taxon>
        <taxon>Metazoa</taxon>
        <taxon>Spiralia</taxon>
        <taxon>Lophotrochozoa</taxon>
        <taxon>Platyhelminthes</taxon>
        <taxon>Trematoda</taxon>
        <taxon>Digenea</taxon>
        <taxon>Opisthorchiida</taxon>
        <taxon>Opisthorchiata</taxon>
        <taxon>Opisthorchiidae</taxon>
        <taxon>Clonorchis</taxon>
    </lineage>
</organism>
<evidence type="ECO:0000256" key="2">
    <source>
        <dbReference type="PROSITE-ProRule" id="PRU00059"/>
    </source>
</evidence>
<dbReference type="InterPro" id="IPR035914">
    <property type="entry name" value="Sperma_CUB_dom_sf"/>
</dbReference>
<keyword evidence="1" id="KW-1015">Disulfide bond</keyword>
<proteinExistence type="predicted"/>